<dbReference type="Gene3D" id="1.25.10.10">
    <property type="entry name" value="Leucine-rich Repeat Variant"/>
    <property type="match status" value="1"/>
</dbReference>
<dbReference type="PANTHER" id="PTHR12363">
    <property type="entry name" value="TRANSPORTIN 3 AND IMPORTIN 13"/>
    <property type="match status" value="1"/>
</dbReference>
<dbReference type="Proteomes" id="UP000777438">
    <property type="component" value="Unassembled WGS sequence"/>
</dbReference>
<dbReference type="InterPro" id="IPR011989">
    <property type="entry name" value="ARM-like"/>
</dbReference>
<dbReference type="InterPro" id="IPR057941">
    <property type="entry name" value="TPR_TNPO3_IPO13_2nd"/>
</dbReference>
<dbReference type="InterPro" id="IPR016024">
    <property type="entry name" value="ARM-type_fold"/>
</dbReference>
<dbReference type="GO" id="GO:0005737">
    <property type="term" value="C:cytoplasm"/>
    <property type="evidence" value="ECO:0007669"/>
    <property type="project" value="TreeGrafter"/>
</dbReference>
<keyword evidence="1" id="KW-0819">tRNA processing</keyword>
<dbReference type="EMBL" id="JAGPYM010000004">
    <property type="protein sequence ID" value="KAH6895834.1"/>
    <property type="molecule type" value="Genomic_DNA"/>
</dbReference>
<dbReference type="GO" id="GO:0005634">
    <property type="term" value="C:nucleus"/>
    <property type="evidence" value="ECO:0007669"/>
    <property type="project" value="UniProtKB-ARBA"/>
</dbReference>
<comment type="caution">
    <text evidence="4">The sequence shown here is derived from an EMBL/GenBank/DDBJ whole genome shotgun (WGS) entry which is preliminary data.</text>
</comment>
<comment type="function">
    <text evidence="2">tRNA nucleus export receptor which facilitates tRNA translocation across the nuclear pore complex. Involved in pre-tRNA splicing, probably by affecting the interaction of pre-tRNA with splicing endonuclease.</text>
</comment>
<evidence type="ECO:0000313" key="4">
    <source>
        <dbReference type="EMBL" id="KAH6895834.1"/>
    </source>
</evidence>
<dbReference type="OrthoDB" id="435593at2759"/>
<evidence type="ECO:0000256" key="1">
    <source>
        <dbReference type="ARBA" id="ARBA00022694"/>
    </source>
</evidence>
<name>A0A9P8WDF9_9HYPO</name>
<dbReference type="InterPro" id="IPR051345">
    <property type="entry name" value="Importin_beta-like_NTR"/>
</dbReference>
<dbReference type="Pfam" id="PF24140">
    <property type="entry name" value="TPR_TNPO3_IPO13_3rd"/>
    <property type="match status" value="1"/>
</dbReference>
<feature type="domain" description="Importin N-terminal" evidence="3">
    <location>
        <begin position="33"/>
        <end position="100"/>
    </location>
</feature>
<dbReference type="Pfam" id="PF08389">
    <property type="entry name" value="Xpo1"/>
    <property type="match status" value="1"/>
</dbReference>
<dbReference type="PROSITE" id="PS50166">
    <property type="entry name" value="IMPORTIN_B_NT"/>
    <property type="match status" value="1"/>
</dbReference>
<protein>
    <submittedName>
        <fullName evidence="4">Armadillo-type protein</fullName>
    </submittedName>
</protein>
<reference evidence="4 5" key="1">
    <citation type="journal article" date="2021" name="Nat. Commun.">
        <title>Genetic determinants of endophytism in the Arabidopsis root mycobiome.</title>
        <authorList>
            <person name="Mesny F."/>
            <person name="Miyauchi S."/>
            <person name="Thiergart T."/>
            <person name="Pickel B."/>
            <person name="Atanasova L."/>
            <person name="Karlsson M."/>
            <person name="Huettel B."/>
            <person name="Barry K.W."/>
            <person name="Haridas S."/>
            <person name="Chen C."/>
            <person name="Bauer D."/>
            <person name="Andreopoulos W."/>
            <person name="Pangilinan J."/>
            <person name="LaButti K."/>
            <person name="Riley R."/>
            <person name="Lipzen A."/>
            <person name="Clum A."/>
            <person name="Drula E."/>
            <person name="Henrissat B."/>
            <person name="Kohler A."/>
            <person name="Grigoriev I.V."/>
            <person name="Martin F.M."/>
            <person name="Hacquard S."/>
        </authorList>
    </citation>
    <scope>NUCLEOTIDE SEQUENCE [LARGE SCALE GENOMIC DNA]</scope>
    <source>
        <strain evidence="4 5">MPI-CAGE-CH-0241</strain>
    </source>
</reference>
<dbReference type="GO" id="GO:0031267">
    <property type="term" value="F:small GTPase binding"/>
    <property type="evidence" value="ECO:0007669"/>
    <property type="project" value="InterPro"/>
</dbReference>
<dbReference type="GO" id="GO:0006606">
    <property type="term" value="P:protein import into nucleus"/>
    <property type="evidence" value="ECO:0007669"/>
    <property type="project" value="TreeGrafter"/>
</dbReference>
<gene>
    <name evidence="4" type="ORF">B0T10DRAFT_587341</name>
</gene>
<dbReference type="InterPro" id="IPR058537">
    <property type="entry name" value="TPR_TNPO3_IPO13_4th"/>
</dbReference>
<evidence type="ECO:0000313" key="5">
    <source>
        <dbReference type="Proteomes" id="UP000777438"/>
    </source>
</evidence>
<dbReference type="InterPro" id="IPR057942">
    <property type="entry name" value="TPR_TNPO3_IPO13_3rd"/>
</dbReference>
<evidence type="ECO:0000256" key="2">
    <source>
        <dbReference type="ARBA" id="ARBA00025147"/>
    </source>
</evidence>
<proteinExistence type="predicted"/>
<dbReference type="GO" id="GO:0008033">
    <property type="term" value="P:tRNA processing"/>
    <property type="evidence" value="ECO:0007669"/>
    <property type="project" value="UniProtKB-KW"/>
</dbReference>
<dbReference type="Pfam" id="PF24138">
    <property type="entry name" value="TPR_TNPO3_IPO13_2nd"/>
    <property type="match status" value="1"/>
</dbReference>
<accession>A0A9P8WDF9</accession>
<dbReference type="SUPFAM" id="SSF48371">
    <property type="entry name" value="ARM repeat"/>
    <property type="match status" value="1"/>
</dbReference>
<keyword evidence="5" id="KW-1185">Reference proteome</keyword>
<dbReference type="SMART" id="SM00913">
    <property type="entry name" value="IBN_N"/>
    <property type="match status" value="1"/>
</dbReference>
<sequence length="969" mass="109643">MATNGAQEAFAPPDVLAAVMTMRSGEQDTKKQAHEYLERFQKSQDSWATIMGILQSNADPEALLFAAITLRGKITYDLSTQVPPSELPDLRNQLILLLKHFAPGPKPIRVQLCVCLAILAIQMKDWHDVLQTVVAALGDSPESHACILDFLRVLPEEVTEGRKITLSEEDLAARTQALLGDNADQVIHLLINYSQSSSAAAQNPLLMECITSWLREVPVATVVKSPLLDVIFNGMTSDTCSQEASECLCTMLRETSDVDESQDIIEILFPRIVALSPRIQIITEEEDTESLKALTKVFATAAESWVVGIARQATHFRPLVDAVLECALRDKDRDVIEYTFTFWYELKLYLVLERYIQNRLELMDVYSRLTDILLNQLQFPRPESGNENDLFDGDREQEEKFREFRHQMGDTLKDCCEVMGVTECLTKVLQAIQLWTSKYGNQVTDTIVPHWQELEAPLFAMRALGRMVDKDESIVLPQLMPLLVQIPSHEKLRFATIMVLGRYTEWTAEHPEYLEPQFNYIVTSFQSGSKEIIRAAALSMKFFCADCKHLLSGQVVQLQSFYDQVLDKLPDLSKEEITEGVSKVVGAQPEEEMFRLLKLYCDPLVQRLMDKANNATDEEGKLALADHLQLITIFVQNVIPPSNPGHENTVVKYWAEVFPILSTVLDNFLDFTPICERVCRCWRNMVISYRTAMTPMLPDMANKLAGGFNTSREGCFLWVTSAILREFSEAREHVDQATTENIYNFFEAQTTTFLRVMTELQPKELPDVIDDFFRLLIDALLYYPQRLIPSHLLRPIVEAAVYALTLEQRDPLSATLHFLRDLLSYGGDNPATSDRLPGPAAAEIKNTIHTLIANLGENLVKQVMAGMMITFPGDCFPDGSGVLLALFELLPAETTEWVSRTIRLLPQGTVSPVEAERLMLRIKEKLQDPTAMRNVRILLQDFTNTYRRRNVAPRDGLGQLEATRFQFSG</sequence>
<evidence type="ECO:0000259" key="3">
    <source>
        <dbReference type="PROSITE" id="PS50166"/>
    </source>
</evidence>
<dbReference type="InterPro" id="IPR013598">
    <property type="entry name" value="Exportin-1/Importin-b-like"/>
</dbReference>
<dbReference type="PANTHER" id="PTHR12363:SF53">
    <property type="entry name" value="MRNA TRANSPORT REGULATOR MTR10"/>
    <property type="match status" value="1"/>
</dbReference>
<dbReference type="Pfam" id="PF03810">
    <property type="entry name" value="IBN_N"/>
    <property type="match status" value="1"/>
</dbReference>
<dbReference type="AlphaFoldDB" id="A0A9P8WDF9"/>
<dbReference type="FunFam" id="1.25.10.10:FF:000266">
    <property type="entry name" value="mRNA transport regulator MTR10"/>
    <property type="match status" value="1"/>
</dbReference>
<dbReference type="InterPro" id="IPR001494">
    <property type="entry name" value="Importin-beta_N"/>
</dbReference>
<dbReference type="Pfam" id="PF24139">
    <property type="entry name" value="TPR_TNPO3_IPO13_4th"/>
    <property type="match status" value="1"/>
</dbReference>
<organism evidence="4 5">
    <name type="scientific">Thelonectria olida</name>
    <dbReference type="NCBI Taxonomy" id="1576542"/>
    <lineage>
        <taxon>Eukaryota</taxon>
        <taxon>Fungi</taxon>
        <taxon>Dikarya</taxon>
        <taxon>Ascomycota</taxon>
        <taxon>Pezizomycotina</taxon>
        <taxon>Sordariomycetes</taxon>
        <taxon>Hypocreomycetidae</taxon>
        <taxon>Hypocreales</taxon>
        <taxon>Nectriaceae</taxon>
        <taxon>Thelonectria</taxon>
    </lineage>
</organism>